<protein>
    <recommendedName>
        <fullName evidence="4">Molecular chaperone</fullName>
    </recommendedName>
</protein>
<dbReference type="InterPro" id="IPR043129">
    <property type="entry name" value="ATPase_NBD"/>
</dbReference>
<comment type="caution">
    <text evidence="2">The sequence shown here is derived from an EMBL/GenBank/DDBJ whole genome shotgun (WGS) entry which is preliminary data.</text>
</comment>
<accession>A0ABV9WLX3</accession>
<evidence type="ECO:0000313" key="2">
    <source>
        <dbReference type="EMBL" id="MFC5008259.1"/>
    </source>
</evidence>
<dbReference type="Gene3D" id="3.30.420.40">
    <property type="match status" value="1"/>
</dbReference>
<gene>
    <name evidence="2" type="ORF">ACFPIJ_61910</name>
</gene>
<feature type="region of interest" description="Disordered" evidence="1">
    <location>
        <begin position="1"/>
        <end position="31"/>
    </location>
</feature>
<feature type="compositionally biased region" description="Pro residues" evidence="1">
    <location>
        <begin position="1"/>
        <end position="12"/>
    </location>
</feature>
<evidence type="ECO:0008006" key="4">
    <source>
        <dbReference type="Google" id="ProtNLM"/>
    </source>
</evidence>
<proteinExistence type="predicted"/>
<dbReference type="SUPFAM" id="SSF53067">
    <property type="entry name" value="Actin-like ATPase domain"/>
    <property type="match status" value="1"/>
</dbReference>
<dbReference type="Proteomes" id="UP001595912">
    <property type="component" value="Unassembled WGS sequence"/>
</dbReference>
<sequence>MTQPDTPSPAAGPGPRDAVPARRDADDPSSGLVAIDFGTSSSTVTLWDASHGAAAAVPVSQLQVLRLRLADLLADRTAPRGPDQAAAPPWVQDALRVAETVLKTGQLTPDALIRVLRTGSDTNASLVHRILLELDRRRRNYGPAADWLGTRLHELYDAAFTMVALELHDLHTVKLSNQSPEIPSRLEIVGFDPLSVRLGREYSVGAPGEDGEEPPFVQSLKNHLMRPRPDEYQNEQWRAGTDNLLGAAVGFLVDKAEAFVEANGARFDRRPLDAVVLTYPTMSPPPVRQRMREIGRRTLGISVVDLHYDEAVAASLFFLMRELSGDYAIGVESLRSRMRPVPGRDRQWHENVLVIDIGGGTTDIALLMYELRDRSPVESLADPFSGRRYQVLPRVLGSSGKARRGGDFLTLQVFHWLKALIADRILDPGAPADTVFAPDWADWRAHTLKRLPIDFRGPDGTTYVPGSLVEQMLVELAADTAGLNATTETDTTVRRAVDRILHTRWAGEQSRGQDCFWLLWELAEEAKKALGAQGMDGAVALRWDQVQRVVELSLAEGVTVPSTGIRGIELHARAFRSIVEPMLLEITQLARSMAMNRLRILNKEGMAERLDRIILTGKASQLPLVREVVQKEFGHLAIADGQQGWQTDEVLVESRYPKQATSIGAAWAASRRMMGRSDRDRRPPPTGETAVKVTVDNLFISLPCSFAVLTDADRPEVLLEAGSRFIDCGATTLRARAWVGPLQQAFNLRRNVEGGDYQRWGSLRVGHLLSRYNRDHPDDPELSERVWLDAVNAMVEVDPDLDAWLLMWHGDEPLCRVVDKDVVADVTLDTGPLNPDPVQLAAAVRVGGRPVLADAQRFRHRVPGRQPSVLVAGTPIGAPGPDGWLVEIEASGAQPVRVPAHVDEGDETAPLFTPLLDDTGRLRFYRGQLPLEEHDDPAVVQRDPGLVLRRMLTIGTAEEAFIDDPFCGVH</sequence>
<dbReference type="RefSeq" id="WP_380128915.1">
    <property type="nucleotide sequence ID" value="NZ_JBHSIU010000130.1"/>
</dbReference>
<dbReference type="EMBL" id="JBHSIU010000130">
    <property type="protein sequence ID" value="MFC5008259.1"/>
    <property type="molecule type" value="Genomic_DNA"/>
</dbReference>
<organism evidence="2 3">
    <name type="scientific">Dactylosporangium cerinum</name>
    <dbReference type="NCBI Taxonomy" id="1434730"/>
    <lineage>
        <taxon>Bacteria</taxon>
        <taxon>Bacillati</taxon>
        <taxon>Actinomycetota</taxon>
        <taxon>Actinomycetes</taxon>
        <taxon>Micromonosporales</taxon>
        <taxon>Micromonosporaceae</taxon>
        <taxon>Dactylosporangium</taxon>
    </lineage>
</organism>
<keyword evidence="3" id="KW-1185">Reference proteome</keyword>
<reference evidence="3" key="1">
    <citation type="journal article" date="2019" name="Int. J. Syst. Evol. Microbiol.">
        <title>The Global Catalogue of Microorganisms (GCM) 10K type strain sequencing project: providing services to taxonomists for standard genome sequencing and annotation.</title>
        <authorList>
            <consortium name="The Broad Institute Genomics Platform"/>
            <consortium name="The Broad Institute Genome Sequencing Center for Infectious Disease"/>
            <person name="Wu L."/>
            <person name="Ma J."/>
        </authorList>
    </citation>
    <scope>NUCLEOTIDE SEQUENCE [LARGE SCALE GENOMIC DNA]</scope>
    <source>
        <strain evidence="3">CGMCC 4.7152</strain>
    </source>
</reference>
<evidence type="ECO:0000256" key="1">
    <source>
        <dbReference type="SAM" id="MobiDB-lite"/>
    </source>
</evidence>
<name>A0ABV9WLX3_9ACTN</name>
<evidence type="ECO:0000313" key="3">
    <source>
        <dbReference type="Proteomes" id="UP001595912"/>
    </source>
</evidence>